<evidence type="ECO:0008006" key="4">
    <source>
        <dbReference type="Google" id="ProtNLM"/>
    </source>
</evidence>
<feature type="chain" id="PRO_5002929868" description="Sel1 domain protein repeat-containing protein" evidence="1">
    <location>
        <begin position="36"/>
        <end position="187"/>
    </location>
</feature>
<dbReference type="InterPro" id="IPR006597">
    <property type="entry name" value="Sel1-like"/>
</dbReference>
<dbReference type="PANTHER" id="PTHR43628">
    <property type="entry name" value="ACTIVATOR OF C KINASE PROTEIN 1-RELATED"/>
    <property type="match status" value="1"/>
</dbReference>
<dbReference type="Proteomes" id="UP000001054">
    <property type="component" value="Chromosome"/>
</dbReference>
<dbReference type="RefSeq" id="WP_012706690.1">
    <property type="nucleotide sequence ID" value="NC_012587.1"/>
</dbReference>
<dbReference type="SUPFAM" id="SSF81901">
    <property type="entry name" value="HCP-like"/>
    <property type="match status" value="1"/>
</dbReference>
<dbReference type="HOGENOM" id="CLU_1446748_0_0_5"/>
<keyword evidence="1" id="KW-0732">Signal</keyword>
<protein>
    <recommendedName>
        <fullName evidence="4">Sel1 domain protein repeat-containing protein</fullName>
    </recommendedName>
</protein>
<dbReference type="InterPro" id="IPR011990">
    <property type="entry name" value="TPR-like_helical_dom_sf"/>
</dbReference>
<accession>C3MF68</accession>
<dbReference type="AlphaFoldDB" id="C3MF68"/>
<gene>
    <name evidence="2" type="ordered locus">NGR_c01020</name>
</gene>
<proteinExistence type="predicted"/>
<dbReference type="PATRIC" id="fig|394.7.peg.2897"/>
<evidence type="ECO:0000313" key="3">
    <source>
        <dbReference type="Proteomes" id="UP000001054"/>
    </source>
</evidence>
<evidence type="ECO:0000313" key="2">
    <source>
        <dbReference type="EMBL" id="ACP23905.1"/>
    </source>
</evidence>
<dbReference type="EMBL" id="CP001389">
    <property type="protein sequence ID" value="ACP23905.1"/>
    <property type="molecule type" value="Genomic_DNA"/>
</dbReference>
<keyword evidence="3" id="KW-1185">Reference proteome</keyword>
<dbReference type="PANTHER" id="PTHR43628:SF1">
    <property type="entry name" value="CHITIN SYNTHASE REGULATORY FACTOR 2-RELATED"/>
    <property type="match status" value="1"/>
</dbReference>
<feature type="signal peptide" evidence="1">
    <location>
        <begin position="1"/>
        <end position="35"/>
    </location>
</feature>
<dbReference type="STRING" id="394.NGR_c01020"/>
<dbReference type="eggNOG" id="COG0790">
    <property type="taxonomic scope" value="Bacteria"/>
</dbReference>
<dbReference type="InterPro" id="IPR052945">
    <property type="entry name" value="Mitotic_Regulator"/>
</dbReference>
<evidence type="ECO:0000256" key="1">
    <source>
        <dbReference type="SAM" id="SignalP"/>
    </source>
</evidence>
<reference evidence="2 3" key="1">
    <citation type="journal article" date="2009" name="Appl. Environ. Microbiol.">
        <title>Rhizobium sp. strain NGR234 possesses a remarkable number of secretion systems.</title>
        <authorList>
            <person name="Schmeisser C."/>
            <person name="Liesegang H."/>
            <person name="Krysciak D."/>
            <person name="Bakkou N."/>
            <person name="Le Quere A."/>
            <person name="Wollherr A."/>
            <person name="Heinemeyer I."/>
            <person name="Morgenstern B."/>
            <person name="Pommerening-Roeser A."/>
            <person name="Flores M."/>
            <person name="Palacios R."/>
            <person name="Brenner S."/>
            <person name="Gottschalk G."/>
            <person name="Schmitz R.A."/>
            <person name="Broughton W.J."/>
            <person name="Perret X."/>
            <person name="Strittmatter A.W."/>
            <person name="Streit W.R."/>
        </authorList>
    </citation>
    <scope>NUCLEOTIDE SEQUENCE [LARGE SCALE GENOMIC DNA]</scope>
    <source>
        <strain evidence="3">NBRC 101917 / NGR234</strain>
    </source>
</reference>
<dbReference type="OrthoDB" id="112232at2"/>
<dbReference type="Gene3D" id="1.25.40.10">
    <property type="entry name" value="Tetratricopeptide repeat domain"/>
    <property type="match status" value="1"/>
</dbReference>
<sequence>MDTRINPTIGRANALLLATAVLLSFAAVAAPSAHAADLTAAEQCDREAGSELDLERNRAFPAVATQEIRIGVALSACREAYNQSGGARTQFQLARVLDRAGEKLKSLQLLGEAAQNGHALAMAMYGIRLVERGEAEAAFDLYQRAAAAGNVVAARNLAVAYRDGVGTRADGALAAQWFARAQTSKLQ</sequence>
<name>C3MF68_SINFN</name>
<organism evidence="2 3">
    <name type="scientific">Sinorhizobium fredii (strain NBRC 101917 / NGR234)</name>
    <dbReference type="NCBI Taxonomy" id="394"/>
    <lineage>
        <taxon>Bacteria</taxon>
        <taxon>Pseudomonadati</taxon>
        <taxon>Pseudomonadota</taxon>
        <taxon>Alphaproteobacteria</taxon>
        <taxon>Hyphomicrobiales</taxon>
        <taxon>Rhizobiaceae</taxon>
        <taxon>Sinorhizobium/Ensifer group</taxon>
        <taxon>Sinorhizobium</taxon>
    </lineage>
</organism>
<dbReference type="KEGG" id="rhi:NGR_c01020"/>
<dbReference type="SMART" id="SM00671">
    <property type="entry name" value="SEL1"/>
    <property type="match status" value="3"/>
</dbReference>